<dbReference type="STRING" id="146817.SAMN04488502_101310"/>
<evidence type="ECO:0000313" key="4">
    <source>
        <dbReference type="Proteomes" id="UP000214880"/>
    </source>
</evidence>
<keyword evidence="4" id="KW-1185">Reference proteome</keyword>
<name>A0A1G9LCS6_9FIRM</name>
<dbReference type="Gene3D" id="3.40.50.1820">
    <property type="entry name" value="alpha/beta hydrolase"/>
    <property type="match status" value="1"/>
</dbReference>
<dbReference type="PANTHER" id="PTHR43194:SF5">
    <property type="entry name" value="PIMELOYL-[ACYL-CARRIER PROTEIN] METHYL ESTER ESTERASE"/>
    <property type="match status" value="1"/>
</dbReference>
<keyword evidence="3" id="KW-0378">Hydrolase</keyword>
<evidence type="ECO:0000256" key="1">
    <source>
        <dbReference type="SAM" id="SignalP"/>
    </source>
</evidence>
<feature type="domain" description="AB hydrolase-1" evidence="2">
    <location>
        <begin position="91"/>
        <end position="268"/>
    </location>
</feature>
<sequence length="346" mass="38768">MKLRKLVTFFVAVSVMMFSVVAYGADDSLKIKDIGSFYVGGHEIVLEGLPAYDAVFTEGGPVRKVDPNGSFETGQMYVQYVQLKNAKAKYPVLLWHGGGLTGNTWETKADGNPGWQMFFLKAGHNVYVSDAVERGRSSWSRYPEIYKSEPIFRTKKESWESFRIGPTYDDDPSKRISHPGVLFPAESFDQFMKSAVPRWITNNQATQEAYDQLVQKVGPAVIVVHSQSGAFGARAALNAPDKVKAVVLIEPSGAPDPAKENLALLKNIPHLYIWGDNVDKYPTWPKYYANVARYRDALIENGVPVTWIDLPKIGIKGNSHMLMMDKNSDQIAEIIQKWLESQNLMK</sequence>
<dbReference type="Pfam" id="PF00561">
    <property type="entry name" value="Abhydrolase_1"/>
    <property type="match status" value="1"/>
</dbReference>
<protein>
    <submittedName>
        <fullName evidence="3">Alpha/beta hydrolase family protein</fullName>
    </submittedName>
</protein>
<proteinExistence type="predicted"/>
<keyword evidence="1" id="KW-0732">Signal</keyword>
<dbReference type="RefSeq" id="WP_217636816.1">
    <property type="nucleotide sequence ID" value="NZ_FNHB01000001.1"/>
</dbReference>
<feature type="signal peptide" evidence="1">
    <location>
        <begin position="1"/>
        <end position="24"/>
    </location>
</feature>
<evidence type="ECO:0000313" key="3">
    <source>
        <dbReference type="EMBL" id="SDL59799.1"/>
    </source>
</evidence>
<dbReference type="GO" id="GO:0016787">
    <property type="term" value="F:hydrolase activity"/>
    <property type="evidence" value="ECO:0007669"/>
    <property type="project" value="UniProtKB-KW"/>
</dbReference>
<dbReference type="AlphaFoldDB" id="A0A1G9LCS6"/>
<dbReference type="Proteomes" id="UP000214880">
    <property type="component" value="Unassembled WGS sequence"/>
</dbReference>
<dbReference type="EMBL" id="FNHB01000001">
    <property type="protein sequence ID" value="SDL59799.1"/>
    <property type="molecule type" value="Genomic_DNA"/>
</dbReference>
<feature type="chain" id="PRO_5011741793" evidence="1">
    <location>
        <begin position="25"/>
        <end position="346"/>
    </location>
</feature>
<dbReference type="InterPro" id="IPR050228">
    <property type="entry name" value="Carboxylesterase_BioH"/>
</dbReference>
<evidence type="ECO:0000259" key="2">
    <source>
        <dbReference type="Pfam" id="PF00561"/>
    </source>
</evidence>
<accession>A0A1G9LCS6</accession>
<dbReference type="CDD" id="cd12808">
    <property type="entry name" value="Esterase_713_like-1"/>
    <property type="match status" value="1"/>
</dbReference>
<dbReference type="PANTHER" id="PTHR43194">
    <property type="entry name" value="HYDROLASE ALPHA/BETA FOLD FAMILY"/>
    <property type="match status" value="1"/>
</dbReference>
<dbReference type="InterPro" id="IPR000073">
    <property type="entry name" value="AB_hydrolase_1"/>
</dbReference>
<dbReference type="InterPro" id="IPR029058">
    <property type="entry name" value="AB_hydrolase_fold"/>
</dbReference>
<gene>
    <name evidence="3" type="ORF">SAMN04488502_101310</name>
</gene>
<reference evidence="3 4" key="1">
    <citation type="submission" date="2016-10" db="EMBL/GenBank/DDBJ databases">
        <authorList>
            <person name="de Groot N.N."/>
        </authorList>
    </citation>
    <scope>NUCLEOTIDE SEQUENCE [LARGE SCALE GENOMIC DNA]</scope>
    <source>
        <strain evidence="3 4">DSM 1736</strain>
    </source>
</reference>
<organism evidence="3 4">
    <name type="scientific">Dendrosporobacter quercicolus</name>
    <dbReference type="NCBI Taxonomy" id="146817"/>
    <lineage>
        <taxon>Bacteria</taxon>
        <taxon>Bacillati</taxon>
        <taxon>Bacillota</taxon>
        <taxon>Negativicutes</taxon>
        <taxon>Selenomonadales</taxon>
        <taxon>Sporomusaceae</taxon>
        <taxon>Dendrosporobacter</taxon>
    </lineage>
</organism>
<dbReference type="SUPFAM" id="SSF53474">
    <property type="entry name" value="alpha/beta-Hydrolases"/>
    <property type="match status" value="1"/>
</dbReference>